<accession>A0A5K7XE68</accession>
<evidence type="ECO:0000313" key="2">
    <source>
        <dbReference type="EMBL" id="BBO34357.1"/>
    </source>
</evidence>
<name>A0A5K7XE68_9BACT</name>
<dbReference type="SUPFAM" id="SSF63446">
    <property type="entry name" value="Type I dockerin domain"/>
    <property type="match status" value="1"/>
</dbReference>
<dbReference type="GO" id="GO:0000272">
    <property type="term" value="P:polysaccharide catabolic process"/>
    <property type="evidence" value="ECO:0007669"/>
    <property type="project" value="InterPro"/>
</dbReference>
<dbReference type="Pfam" id="PF00404">
    <property type="entry name" value="Dockerin_1"/>
    <property type="match status" value="1"/>
</dbReference>
<dbReference type="KEGG" id="lpav:PLANPX_3969"/>
<reference evidence="3" key="1">
    <citation type="submission" date="2019-10" db="EMBL/GenBank/DDBJ databases">
        <title>Lacipirellula parvula gen. nov., sp. nov., representing a lineage of planctomycetes widespread in freshwater anoxic habitats, and description of the family Lacipirellulaceae.</title>
        <authorList>
            <person name="Dedysh S.N."/>
            <person name="Kulichevskaya I.S."/>
            <person name="Beletsky A.V."/>
            <person name="Rakitin A.L."/>
            <person name="Mardanov A.V."/>
            <person name="Ivanova A.A."/>
            <person name="Saltykova V.X."/>
            <person name="Rijpstra W.I.C."/>
            <person name="Sinninghe Damste J.S."/>
            <person name="Ravin N.V."/>
        </authorList>
    </citation>
    <scope>NUCLEOTIDE SEQUENCE [LARGE SCALE GENOMIC DNA]</scope>
    <source>
        <strain evidence="3">PX69</strain>
    </source>
</reference>
<proteinExistence type="predicted"/>
<evidence type="ECO:0000313" key="3">
    <source>
        <dbReference type="Proteomes" id="UP000326837"/>
    </source>
</evidence>
<dbReference type="AlphaFoldDB" id="A0A5K7XE68"/>
<dbReference type="Gene3D" id="1.10.1330.10">
    <property type="entry name" value="Dockerin domain"/>
    <property type="match status" value="1"/>
</dbReference>
<dbReference type="RefSeq" id="WP_152099945.1">
    <property type="nucleotide sequence ID" value="NZ_AP021861.1"/>
</dbReference>
<dbReference type="InterPro" id="IPR036439">
    <property type="entry name" value="Dockerin_dom_sf"/>
</dbReference>
<gene>
    <name evidence="2" type="ORF">PLANPX_3969</name>
</gene>
<dbReference type="Proteomes" id="UP000326837">
    <property type="component" value="Chromosome"/>
</dbReference>
<dbReference type="InterPro" id="IPR018247">
    <property type="entry name" value="EF_Hand_1_Ca_BS"/>
</dbReference>
<feature type="domain" description="Dockerin" evidence="1">
    <location>
        <begin position="243"/>
        <end position="308"/>
    </location>
</feature>
<keyword evidence="3" id="KW-1185">Reference proteome</keyword>
<sequence length="335" mass="34729">MSATILRRPRVVELLFVIVALAATGSAAHAQLCVFLTGPSYLQDFNALPASGTANNSNSLPQGWAFSEAGTGGTLTYTADNGALSTGNTYSYGASGNSDRAFGELTSGTVNTTLGACFLNNTGFVITSFTIAYTGEMWRLGAADAIVDRLDFEFSVNATSIVDQGPGVVWTAVNTLDFVSPNNTSPAGAKDGNLAANRTTTAPVAVIPSGGIPDGGVFYIRWLANANIGGTNDGLAIDDFKLNINPSADFNQDRAVDGKDFLALQRGMGTTSGASITSGDANRDGAVNILDMIIWKSQFAAIPPAVPVAQPIPEPAALTLALVALATLILRRRPF</sequence>
<dbReference type="InterPro" id="IPR016134">
    <property type="entry name" value="Dockerin_dom"/>
</dbReference>
<organism evidence="2 3">
    <name type="scientific">Lacipirellula parvula</name>
    <dbReference type="NCBI Taxonomy" id="2650471"/>
    <lineage>
        <taxon>Bacteria</taxon>
        <taxon>Pseudomonadati</taxon>
        <taxon>Planctomycetota</taxon>
        <taxon>Planctomycetia</taxon>
        <taxon>Pirellulales</taxon>
        <taxon>Lacipirellulaceae</taxon>
        <taxon>Lacipirellula</taxon>
    </lineage>
</organism>
<evidence type="ECO:0000259" key="1">
    <source>
        <dbReference type="PROSITE" id="PS51766"/>
    </source>
</evidence>
<protein>
    <recommendedName>
        <fullName evidence="1">Dockerin domain-containing protein</fullName>
    </recommendedName>
</protein>
<dbReference type="InterPro" id="IPR002105">
    <property type="entry name" value="Dockerin_1_rpt"/>
</dbReference>
<dbReference type="GO" id="GO:0004553">
    <property type="term" value="F:hydrolase activity, hydrolyzing O-glycosyl compounds"/>
    <property type="evidence" value="ECO:0007669"/>
    <property type="project" value="InterPro"/>
</dbReference>
<dbReference type="EMBL" id="AP021861">
    <property type="protein sequence ID" value="BBO34357.1"/>
    <property type="molecule type" value="Genomic_DNA"/>
</dbReference>
<dbReference type="PROSITE" id="PS00018">
    <property type="entry name" value="EF_HAND_1"/>
    <property type="match status" value="1"/>
</dbReference>
<dbReference type="PROSITE" id="PS51766">
    <property type="entry name" value="DOCKERIN"/>
    <property type="match status" value="1"/>
</dbReference>